<reference evidence="2" key="2">
    <citation type="submission" date="2021-04" db="EMBL/GenBank/DDBJ databases">
        <authorList>
            <person name="Gilroy R."/>
        </authorList>
    </citation>
    <scope>NUCLEOTIDE SEQUENCE</scope>
    <source>
        <strain evidence="2">G3-2149</strain>
    </source>
</reference>
<dbReference type="Gene3D" id="3.30.460.10">
    <property type="entry name" value="Beta Polymerase, domain 2"/>
    <property type="match status" value="1"/>
</dbReference>
<evidence type="ECO:0000313" key="2">
    <source>
        <dbReference type="EMBL" id="MBU3852864.1"/>
    </source>
</evidence>
<dbReference type="Proteomes" id="UP000823865">
    <property type="component" value="Unassembled WGS sequence"/>
</dbReference>
<dbReference type="PANTHER" id="PTHR33933">
    <property type="entry name" value="NUCLEOTIDYLTRANSFERASE"/>
    <property type="match status" value="1"/>
</dbReference>
<comment type="caution">
    <text evidence="2">The sequence shown here is derived from an EMBL/GenBank/DDBJ whole genome shotgun (WGS) entry which is preliminary data.</text>
</comment>
<feature type="domain" description="Polymerase nucleotidyl transferase" evidence="1">
    <location>
        <begin position="7"/>
        <end position="72"/>
    </location>
</feature>
<dbReference type="SUPFAM" id="SSF81301">
    <property type="entry name" value="Nucleotidyltransferase"/>
    <property type="match status" value="1"/>
</dbReference>
<organism evidence="2 3">
    <name type="scientific">Candidatus Paraprevotella stercoravium</name>
    <dbReference type="NCBI Taxonomy" id="2838725"/>
    <lineage>
        <taxon>Bacteria</taxon>
        <taxon>Pseudomonadati</taxon>
        <taxon>Bacteroidota</taxon>
        <taxon>Bacteroidia</taxon>
        <taxon>Bacteroidales</taxon>
        <taxon>Prevotellaceae</taxon>
        <taxon>Paraprevotella</taxon>
    </lineage>
</organism>
<dbReference type="InterPro" id="IPR043519">
    <property type="entry name" value="NT_sf"/>
</dbReference>
<reference evidence="2" key="1">
    <citation type="journal article" date="2021" name="PeerJ">
        <title>Extensive microbial diversity within the chicken gut microbiome revealed by metagenomics and culture.</title>
        <authorList>
            <person name="Gilroy R."/>
            <person name="Ravi A."/>
            <person name="Getino M."/>
            <person name="Pursley I."/>
            <person name="Horton D.L."/>
            <person name="Alikhan N.F."/>
            <person name="Baker D."/>
            <person name="Gharbi K."/>
            <person name="Hall N."/>
            <person name="Watson M."/>
            <person name="Adriaenssens E.M."/>
            <person name="Foster-Nyarko E."/>
            <person name="Jarju S."/>
            <person name="Secka A."/>
            <person name="Antonio M."/>
            <person name="Oren A."/>
            <person name="Chaudhuri R.R."/>
            <person name="La Ragione R."/>
            <person name="Hildebrand F."/>
            <person name="Pallen M.J."/>
        </authorList>
    </citation>
    <scope>NUCLEOTIDE SEQUENCE</scope>
    <source>
        <strain evidence="2">G3-2149</strain>
    </source>
</reference>
<dbReference type="AlphaFoldDB" id="A0A9E2L522"/>
<dbReference type="PANTHER" id="PTHR33933:SF1">
    <property type="entry name" value="PROTEIN ADENYLYLTRANSFERASE MNTA-RELATED"/>
    <property type="match status" value="1"/>
</dbReference>
<dbReference type="GO" id="GO:0016779">
    <property type="term" value="F:nucleotidyltransferase activity"/>
    <property type="evidence" value="ECO:0007669"/>
    <property type="project" value="InterPro"/>
</dbReference>
<evidence type="ECO:0000313" key="3">
    <source>
        <dbReference type="Proteomes" id="UP000823865"/>
    </source>
</evidence>
<sequence length="105" mass="12110">MKSSDILKEIKRIAKEVLPKGGQLILYGSRARNEATEDSDWDLLILLDKPEIEHKDYDNVAYPFAALSWDVGELISPIIYTKDEWKKYSFTPFYKNVEEDGIVLA</sequence>
<dbReference type="Pfam" id="PF01909">
    <property type="entry name" value="NTP_transf_2"/>
    <property type="match status" value="1"/>
</dbReference>
<dbReference type="EMBL" id="JAHLFU010000062">
    <property type="protein sequence ID" value="MBU3852864.1"/>
    <property type="molecule type" value="Genomic_DNA"/>
</dbReference>
<evidence type="ECO:0000259" key="1">
    <source>
        <dbReference type="Pfam" id="PF01909"/>
    </source>
</evidence>
<dbReference type="InterPro" id="IPR002934">
    <property type="entry name" value="Polymerase_NTP_transf_dom"/>
</dbReference>
<accession>A0A9E2L522</accession>
<protein>
    <submittedName>
        <fullName evidence="2">Nucleotidyltransferase domain-containing protein</fullName>
    </submittedName>
</protein>
<dbReference type="CDD" id="cd05403">
    <property type="entry name" value="NT_KNTase_like"/>
    <property type="match status" value="1"/>
</dbReference>
<proteinExistence type="predicted"/>
<dbReference type="InterPro" id="IPR052548">
    <property type="entry name" value="Type_VII_TA_antitoxin"/>
</dbReference>
<gene>
    <name evidence="2" type="ORF">H9789_03375</name>
</gene>
<name>A0A9E2L522_9BACT</name>